<gene>
    <name evidence="1" type="ORF">Sliba_04840</name>
    <name evidence="2" type="ORF">STRLI_000556</name>
</gene>
<reference evidence="2 4" key="2">
    <citation type="submission" date="2022-12" db="EMBL/GenBank/DDBJ databases">
        <authorList>
            <person name="Ruckert C."/>
            <person name="Busche T."/>
            <person name="Kalinowski J."/>
            <person name="Wittmann C."/>
        </authorList>
    </citation>
    <scope>NUCLEOTIDE SEQUENCE [LARGE SCALE GENOMIC DNA]</scope>
    <source>
        <strain evidence="2 4">DSM 40555</strain>
    </source>
</reference>
<keyword evidence="4" id="KW-1185">Reference proteome</keyword>
<proteinExistence type="predicted"/>
<dbReference type="EMBL" id="CP114202">
    <property type="protein sequence ID" value="WAT94884.1"/>
    <property type="molecule type" value="Genomic_DNA"/>
</dbReference>
<dbReference type="AlphaFoldDB" id="A0A640TC36"/>
<evidence type="ECO:0000313" key="4">
    <source>
        <dbReference type="Proteomes" id="UP001210609"/>
    </source>
</evidence>
<dbReference type="Proteomes" id="UP000429552">
    <property type="component" value="Unassembled WGS sequence"/>
</dbReference>
<dbReference type="RefSeq" id="WP_159484024.1">
    <property type="nucleotide sequence ID" value="NZ_BLIP01000001.1"/>
</dbReference>
<dbReference type="Proteomes" id="UP001210609">
    <property type="component" value="Chromosome"/>
</dbReference>
<organism evidence="1 3">
    <name type="scientific">Streptomyces nigrescens</name>
    <dbReference type="NCBI Taxonomy" id="1920"/>
    <lineage>
        <taxon>Bacteria</taxon>
        <taxon>Bacillati</taxon>
        <taxon>Actinomycetota</taxon>
        <taxon>Actinomycetes</taxon>
        <taxon>Kitasatosporales</taxon>
        <taxon>Streptomycetaceae</taxon>
        <taxon>Streptomyces</taxon>
    </lineage>
</organism>
<evidence type="ECO:0000313" key="1">
    <source>
        <dbReference type="EMBL" id="GFE20031.1"/>
    </source>
</evidence>
<evidence type="ECO:0000313" key="2">
    <source>
        <dbReference type="EMBL" id="WAT94884.1"/>
    </source>
</evidence>
<name>A0A640TC36_STRNI</name>
<reference evidence="1 3" key="1">
    <citation type="submission" date="2019-12" db="EMBL/GenBank/DDBJ databases">
        <title>Whole genome shotgun sequence of Streptomyces libani subsp. libani NBRC 13452.</title>
        <authorList>
            <person name="Ichikawa N."/>
            <person name="Kimura A."/>
            <person name="Kitahashi Y."/>
            <person name="Komaki H."/>
            <person name="Tamura T."/>
        </authorList>
    </citation>
    <scope>NUCLEOTIDE SEQUENCE [LARGE SCALE GENOMIC DNA]</scope>
    <source>
        <strain evidence="1 3">NBRC 13452</strain>
    </source>
</reference>
<protein>
    <submittedName>
        <fullName evidence="1">Uncharacterized protein</fullName>
    </submittedName>
</protein>
<evidence type="ECO:0000313" key="3">
    <source>
        <dbReference type="Proteomes" id="UP000429552"/>
    </source>
</evidence>
<sequence length="77" mass="8246">MTDQKIGQAIDALGVTADLDDEDMIVDCIVLIKVLQADGTIAMSIGTTDSTDWINQKGLLHSALELTEGHYRAVGDD</sequence>
<accession>A0A640TC36</accession>
<dbReference type="EMBL" id="BLIP01000001">
    <property type="protein sequence ID" value="GFE20031.1"/>
    <property type="molecule type" value="Genomic_DNA"/>
</dbReference>